<dbReference type="PROSITE" id="PS50097">
    <property type="entry name" value="BTB"/>
    <property type="match status" value="1"/>
</dbReference>
<dbReference type="Gene3D" id="3.30.710.10">
    <property type="entry name" value="Potassium Channel Kv1.1, Chain A"/>
    <property type="match status" value="1"/>
</dbReference>
<comment type="caution">
    <text evidence="7">The sequence shown here is derived from an EMBL/GenBank/DDBJ whole genome shotgun (WGS) entry which is preliminary data.</text>
</comment>
<evidence type="ECO:0000313" key="7">
    <source>
        <dbReference type="EMBL" id="KAK7338005.1"/>
    </source>
</evidence>
<accession>A0AAN9LL15</accession>
<feature type="compositionally biased region" description="Low complexity" evidence="5">
    <location>
        <begin position="16"/>
        <end position="27"/>
    </location>
</feature>
<evidence type="ECO:0000256" key="2">
    <source>
        <dbReference type="ARBA" id="ARBA00004184"/>
    </source>
</evidence>
<evidence type="ECO:0000256" key="4">
    <source>
        <dbReference type="ARBA" id="ARBA00022786"/>
    </source>
</evidence>
<dbReference type="GO" id="GO:0005634">
    <property type="term" value="C:nucleus"/>
    <property type="evidence" value="ECO:0007669"/>
    <property type="project" value="TreeGrafter"/>
</dbReference>
<dbReference type="InterPro" id="IPR045890">
    <property type="entry name" value="POB1-like"/>
</dbReference>
<evidence type="ECO:0000259" key="6">
    <source>
        <dbReference type="PROSITE" id="PS50097"/>
    </source>
</evidence>
<dbReference type="FunFam" id="3.30.710.10:FF:000099">
    <property type="entry name" value="BTB/POZ domain-containing protein POB1"/>
    <property type="match status" value="1"/>
</dbReference>
<evidence type="ECO:0000256" key="1">
    <source>
        <dbReference type="ARBA" id="ARBA00002668"/>
    </source>
</evidence>
<gene>
    <name evidence="7" type="ORF">VNO77_18600</name>
</gene>
<dbReference type="AlphaFoldDB" id="A0AAN9LL15"/>
<dbReference type="Pfam" id="PF00651">
    <property type="entry name" value="BTB"/>
    <property type="match status" value="1"/>
</dbReference>
<dbReference type="PANTHER" id="PTHR46336:SF3">
    <property type="entry name" value="BTB_POZ DOMAIN-CONTAINING PROTEIN POB1"/>
    <property type="match status" value="1"/>
</dbReference>
<keyword evidence="4" id="KW-0833">Ubl conjugation pathway</keyword>
<dbReference type="GO" id="GO:0012505">
    <property type="term" value="C:endomembrane system"/>
    <property type="evidence" value="ECO:0007669"/>
    <property type="project" value="UniProtKB-SubCell"/>
</dbReference>
<dbReference type="GO" id="GO:0046982">
    <property type="term" value="F:protein heterodimerization activity"/>
    <property type="evidence" value="ECO:0007669"/>
    <property type="project" value="UniProtKB-ARBA"/>
</dbReference>
<dbReference type="InterPro" id="IPR011705">
    <property type="entry name" value="BACK"/>
</dbReference>
<dbReference type="SUPFAM" id="SSF49599">
    <property type="entry name" value="TRAF domain-like"/>
    <property type="match status" value="1"/>
</dbReference>
<dbReference type="PANTHER" id="PTHR46336">
    <property type="entry name" value="OS02G0260700 PROTEIN"/>
    <property type="match status" value="1"/>
</dbReference>
<organism evidence="7 8">
    <name type="scientific">Canavalia gladiata</name>
    <name type="common">Sword bean</name>
    <name type="synonym">Dolichos gladiatus</name>
    <dbReference type="NCBI Taxonomy" id="3824"/>
    <lineage>
        <taxon>Eukaryota</taxon>
        <taxon>Viridiplantae</taxon>
        <taxon>Streptophyta</taxon>
        <taxon>Embryophyta</taxon>
        <taxon>Tracheophyta</taxon>
        <taxon>Spermatophyta</taxon>
        <taxon>Magnoliopsida</taxon>
        <taxon>eudicotyledons</taxon>
        <taxon>Gunneridae</taxon>
        <taxon>Pentapetalae</taxon>
        <taxon>rosids</taxon>
        <taxon>fabids</taxon>
        <taxon>Fabales</taxon>
        <taxon>Fabaceae</taxon>
        <taxon>Papilionoideae</taxon>
        <taxon>50 kb inversion clade</taxon>
        <taxon>NPAAA clade</taxon>
        <taxon>indigoferoid/millettioid clade</taxon>
        <taxon>Phaseoleae</taxon>
        <taxon>Canavalia</taxon>
    </lineage>
</organism>
<dbReference type="GO" id="GO:0010114">
    <property type="term" value="P:response to red light"/>
    <property type="evidence" value="ECO:0007669"/>
    <property type="project" value="TreeGrafter"/>
</dbReference>
<dbReference type="SMART" id="SM00875">
    <property type="entry name" value="BACK"/>
    <property type="match status" value="1"/>
</dbReference>
<dbReference type="Pfam" id="PF07707">
    <property type="entry name" value="BACK"/>
    <property type="match status" value="1"/>
</dbReference>
<dbReference type="InterPro" id="IPR000210">
    <property type="entry name" value="BTB/POZ_dom"/>
</dbReference>
<feature type="domain" description="BTB" evidence="6">
    <location>
        <begin position="140"/>
        <end position="209"/>
    </location>
</feature>
<dbReference type="Proteomes" id="UP001367508">
    <property type="component" value="Unassembled WGS sequence"/>
</dbReference>
<evidence type="ECO:0000256" key="5">
    <source>
        <dbReference type="SAM" id="MobiDB-lite"/>
    </source>
</evidence>
<proteinExistence type="predicted"/>
<feature type="region of interest" description="Disordered" evidence="5">
    <location>
        <begin position="1"/>
        <end position="27"/>
    </location>
</feature>
<comment type="function">
    <text evidence="1">May act as a substrate-specific adapter of an E3 ubiquitin-protein ligase complex (CUL3-RBX1-BTB) which mediates the ubiquitination and subsequent proteasomal degradation of target proteins.</text>
</comment>
<dbReference type="GO" id="GO:0042803">
    <property type="term" value="F:protein homodimerization activity"/>
    <property type="evidence" value="ECO:0007669"/>
    <property type="project" value="UniProtKB-ARBA"/>
</dbReference>
<keyword evidence="8" id="KW-1185">Reference proteome</keyword>
<protein>
    <recommendedName>
        <fullName evidence="6">BTB domain-containing protein</fullName>
    </recommendedName>
</protein>
<comment type="subcellular location">
    <subcellularLocation>
        <location evidence="2">Endomembrane system</location>
        <topology evidence="2">Peripheral membrane protein</topology>
    </subcellularLocation>
</comment>
<dbReference type="EMBL" id="JAYMYQ010000004">
    <property type="protein sequence ID" value="KAK7338005.1"/>
    <property type="molecule type" value="Genomic_DNA"/>
</dbReference>
<sequence length="551" mass="62586">MKDFNSDLFDPGTVMDSSDYSRGASSSDSDFAFAFNDSNFSDRILRIEIMGDPVEVRSDSEGCTTIADWARHRKRRREDIKKDNVVDLSLLPEEQILNGNQPDVDDIVPPENQDEEAVAMVEESPSGDEAANSHDSNWNMDCSAVVRVRTLHISSPILAAKSPFFYKLFSNGMRESEQRHVTLRINASEEAALMELLNFMYCNTLSLTSPPALLDVLMAADKFEVASCMRYCSRLLRNIPMTPESALLYLELPSNVLMADTVQPLADAAKQYLAGRYKDITKFQEEVMGLPLAGVEAILSSDELQVASEDAVYDFVLKWVRTQHPKLEERREVLGTRLARLIRFPYMTCRKLKKVLTCNDFDHDVATKLVLEALFFKAEAPHRQRILATESASFNRLFVERAYKYRPVKVVEFELPRQQCVVYLDLKREECANLFPSGRVYSQAFHLGGQGFFLSAHCNMDQQSSFHCFGLFLGMQEKGSVSFPVDYEFAARSRPTEEFVSKYKGNYVFTGGKAVGYRNLFAIPWTSFMAEDSLYFINGVLHLRAELTIRH</sequence>
<name>A0AAN9LL15_CANGL</name>
<evidence type="ECO:0000256" key="3">
    <source>
        <dbReference type="ARBA" id="ARBA00004906"/>
    </source>
</evidence>
<dbReference type="InterPro" id="IPR011333">
    <property type="entry name" value="SKP1/BTB/POZ_sf"/>
</dbReference>
<dbReference type="SUPFAM" id="SSF54695">
    <property type="entry name" value="POZ domain"/>
    <property type="match status" value="1"/>
</dbReference>
<dbReference type="SMART" id="SM00225">
    <property type="entry name" value="BTB"/>
    <property type="match status" value="1"/>
</dbReference>
<comment type="pathway">
    <text evidence="3">Protein modification; protein ubiquitination.</text>
</comment>
<evidence type="ECO:0000313" key="8">
    <source>
        <dbReference type="Proteomes" id="UP001367508"/>
    </source>
</evidence>
<dbReference type="Gene3D" id="1.25.40.420">
    <property type="match status" value="1"/>
</dbReference>
<dbReference type="CDD" id="cd18186">
    <property type="entry name" value="BTB_POZ_ZBTB_KLHL-like"/>
    <property type="match status" value="1"/>
</dbReference>
<reference evidence="7 8" key="1">
    <citation type="submission" date="2024-01" db="EMBL/GenBank/DDBJ databases">
        <title>The genomes of 5 underutilized Papilionoideae crops provide insights into root nodulation and disease resistanc.</title>
        <authorList>
            <person name="Jiang F."/>
        </authorList>
    </citation>
    <scope>NUCLEOTIDE SEQUENCE [LARGE SCALE GENOMIC DNA]</scope>
    <source>
        <strain evidence="7">LVBAO_FW01</strain>
        <tissue evidence="7">Leaves</tissue>
    </source>
</reference>
<dbReference type="FunFam" id="1.25.40.420:FF:000008">
    <property type="entry name" value="BTB/POZ domain-containing protein POB1"/>
    <property type="match status" value="1"/>
</dbReference>